<comment type="caution">
    <text evidence="1">The sequence shown here is derived from an EMBL/GenBank/DDBJ whole genome shotgun (WGS) entry which is preliminary data.</text>
</comment>
<proteinExistence type="predicted"/>
<evidence type="ECO:0000313" key="2">
    <source>
        <dbReference type="Proteomes" id="UP001154282"/>
    </source>
</evidence>
<protein>
    <submittedName>
        <fullName evidence="1">Uncharacterized protein</fullName>
    </submittedName>
</protein>
<name>A0AAV0QWP5_9ROSI</name>
<dbReference type="EMBL" id="CAMGYJ010000010">
    <property type="protein sequence ID" value="CAI0549361.1"/>
    <property type="molecule type" value="Genomic_DNA"/>
</dbReference>
<evidence type="ECO:0000313" key="1">
    <source>
        <dbReference type="EMBL" id="CAI0549361.1"/>
    </source>
</evidence>
<gene>
    <name evidence="1" type="ORF">LITE_LOCUS45108</name>
</gene>
<reference evidence="1" key="1">
    <citation type="submission" date="2022-08" db="EMBL/GenBank/DDBJ databases">
        <authorList>
            <person name="Gutierrez-Valencia J."/>
        </authorList>
    </citation>
    <scope>NUCLEOTIDE SEQUENCE</scope>
</reference>
<sequence length="43" mass="4899">VTSRTFSRQDTVRFGPLHPHGFRLGVQFRVTSHKVTHPCCAPH</sequence>
<keyword evidence="2" id="KW-1185">Reference proteome</keyword>
<dbReference type="AlphaFoldDB" id="A0AAV0QWP5"/>
<feature type="non-terminal residue" evidence="1">
    <location>
        <position position="1"/>
    </location>
</feature>
<dbReference type="Proteomes" id="UP001154282">
    <property type="component" value="Unassembled WGS sequence"/>
</dbReference>
<organism evidence="1 2">
    <name type="scientific">Linum tenue</name>
    <dbReference type="NCBI Taxonomy" id="586396"/>
    <lineage>
        <taxon>Eukaryota</taxon>
        <taxon>Viridiplantae</taxon>
        <taxon>Streptophyta</taxon>
        <taxon>Embryophyta</taxon>
        <taxon>Tracheophyta</taxon>
        <taxon>Spermatophyta</taxon>
        <taxon>Magnoliopsida</taxon>
        <taxon>eudicotyledons</taxon>
        <taxon>Gunneridae</taxon>
        <taxon>Pentapetalae</taxon>
        <taxon>rosids</taxon>
        <taxon>fabids</taxon>
        <taxon>Malpighiales</taxon>
        <taxon>Linaceae</taxon>
        <taxon>Linum</taxon>
    </lineage>
</organism>
<accession>A0AAV0QWP5</accession>